<dbReference type="GO" id="GO:0071949">
    <property type="term" value="F:FAD binding"/>
    <property type="evidence" value="ECO:0007669"/>
    <property type="project" value="InterPro"/>
</dbReference>
<keyword evidence="4" id="KW-0560">Oxidoreductase</keyword>
<dbReference type="InterPro" id="IPR050493">
    <property type="entry name" value="FAD-dep_Monooxygenase_BioMet"/>
</dbReference>
<dbReference type="PANTHER" id="PTHR13789:SF318">
    <property type="entry name" value="GERANYLGERANYL DIPHOSPHATE REDUCTASE"/>
    <property type="match status" value="1"/>
</dbReference>
<comment type="cofactor">
    <cofactor evidence="1">
        <name>FAD</name>
        <dbReference type="ChEBI" id="CHEBI:57692"/>
    </cofactor>
</comment>
<protein>
    <submittedName>
        <fullName evidence="7">FAD-dependent oxidoreductase</fullName>
    </submittedName>
</protein>
<reference evidence="7 8" key="1">
    <citation type="submission" date="2018-07" db="EMBL/GenBank/DDBJ databases">
        <authorList>
            <person name="Quirk P.G."/>
            <person name="Krulwich T.A."/>
        </authorList>
    </citation>
    <scope>NUCLEOTIDE SEQUENCE [LARGE SCALE GENOMIC DNA]</scope>
    <source>
        <strain evidence="7 8">CC-BB4</strain>
    </source>
</reference>
<dbReference type="RefSeq" id="WP_115688172.1">
    <property type="nucleotide sequence ID" value="NZ_CP031417.1"/>
</dbReference>
<proteinExistence type="predicted"/>
<evidence type="ECO:0000256" key="3">
    <source>
        <dbReference type="ARBA" id="ARBA00022827"/>
    </source>
</evidence>
<dbReference type="PRINTS" id="PR00420">
    <property type="entry name" value="RNGMNOXGNASE"/>
</dbReference>
<name>A0A345ZRB3_9HYPH</name>
<accession>A0A345ZRB3</accession>
<dbReference type="Proteomes" id="UP000254889">
    <property type="component" value="Chromosome"/>
</dbReference>
<sequence length="399" mass="43770">MAGERHVIVAGAGIAGLTAALALARHGFRVTVLEQAERLEETGAGLQLSPNALNVLFALGLRERLGALAVAPQAIRVMSGGSGREITRMPLSGAASRYGAPFWTMHRGDLQAALVDAARASVDISIKLGTKVEDFAQHSKGVSVLGRQARQVLDERGIALIGADGIWTNVGQTLKRHRPPRFRHRTAWRTLVPTEIVPEEFRAPLVHLWLGQDAHLVHYPVKGGRLINIVGIVNDAWSETGWSAPGDPAEILRRFARFAWSEKARRLIAIPERWLKWALFDRDTPFRGGDGLVTLIGDAAHPMLPFLAQGAGMAIEDAAVLAGALSQYRDEPIKGLRAYEQHRRSRTARARQASAKQARIYGLTGPEALVRNLVMRASGGDKLLARYDWIYSWKVPERF</sequence>
<dbReference type="AlphaFoldDB" id="A0A345ZRB3"/>
<dbReference type="GO" id="GO:0004497">
    <property type="term" value="F:monooxygenase activity"/>
    <property type="evidence" value="ECO:0007669"/>
    <property type="project" value="UniProtKB-KW"/>
</dbReference>
<organism evidence="7 8">
    <name type="scientific">Pseudolabrys taiwanensis</name>
    <dbReference type="NCBI Taxonomy" id="331696"/>
    <lineage>
        <taxon>Bacteria</taxon>
        <taxon>Pseudomonadati</taxon>
        <taxon>Pseudomonadota</taxon>
        <taxon>Alphaproteobacteria</taxon>
        <taxon>Hyphomicrobiales</taxon>
        <taxon>Xanthobacteraceae</taxon>
        <taxon>Pseudolabrys</taxon>
    </lineage>
</organism>
<dbReference type="InterPro" id="IPR002938">
    <property type="entry name" value="FAD-bd"/>
</dbReference>
<evidence type="ECO:0000256" key="2">
    <source>
        <dbReference type="ARBA" id="ARBA00022630"/>
    </source>
</evidence>
<dbReference type="KEGG" id="ptaw:DW352_02350"/>
<evidence type="ECO:0000256" key="4">
    <source>
        <dbReference type="ARBA" id="ARBA00023002"/>
    </source>
</evidence>
<dbReference type="InterPro" id="IPR036188">
    <property type="entry name" value="FAD/NAD-bd_sf"/>
</dbReference>
<dbReference type="SUPFAM" id="SSF54373">
    <property type="entry name" value="FAD-linked reductases, C-terminal domain"/>
    <property type="match status" value="1"/>
</dbReference>
<evidence type="ECO:0000259" key="6">
    <source>
        <dbReference type="Pfam" id="PF01494"/>
    </source>
</evidence>
<dbReference type="PANTHER" id="PTHR13789">
    <property type="entry name" value="MONOOXYGENASE"/>
    <property type="match status" value="1"/>
</dbReference>
<gene>
    <name evidence="7" type="ORF">DW352_02350</name>
</gene>
<keyword evidence="2" id="KW-0285">Flavoprotein</keyword>
<keyword evidence="5" id="KW-0503">Monooxygenase</keyword>
<evidence type="ECO:0000313" key="8">
    <source>
        <dbReference type="Proteomes" id="UP000254889"/>
    </source>
</evidence>
<keyword evidence="8" id="KW-1185">Reference proteome</keyword>
<evidence type="ECO:0000256" key="5">
    <source>
        <dbReference type="ARBA" id="ARBA00023033"/>
    </source>
</evidence>
<evidence type="ECO:0000256" key="1">
    <source>
        <dbReference type="ARBA" id="ARBA00001974"/>
    </source>
</evidence>
<dbReference type="Gene3D" id="3.50.50.60">
    <property type="entry name" value="FAD/NAD(P)-binding domain"/>
    <property type="match status" value="1"/>
</dbReference>
<dbReference type="OrthoDB" id="4230779at2"/>
<keyword evidence="3" id="KW-0274">FAD</keyword>
<dbReference type="Pfam" id="PF01494">
    <property type="entry name" value="FAD_binding_3"/>
    <property type="match status" value="1"/>
</dbReference>
<evidence type="ECO:0000313" key="7">
    <source>
        <dbReference type="EMBL" id="AXK79460.1"/>
    </source>
</evidence>
<dbReference type="SUPFAM" id="SSF51905">
    <property type="entry name" value="FAD/NAD(P)-binding domain"/>
    <property type="match status" value="1"/>
</dbReference>
<dbReference type="EMBL" id="CP031417">
    <property type="protein sequence ID" value="AXK79460.1"/>
    <property type="molecule type" value="Genomic_DNA"/>
</dbReference>
<feature type="domain" description="FAD-binding" evidence="6">
    <location>
        <begin position="6"/>
        <end position="352"/>
    </location>
</feature>